<evidence type="ECO:0008006" key="4">
    <source>
        <dbReference type="Google" id="ProtNLM"/>
    </source>
</evidence>
<proteinExistence type="predicted"/>
<dbReference type="KEGG" id="llp:GH975_06905"/>
<feature type="transmembrane region" description="Helical" evidence="1">
    <location>
        <begin position="96"/>
        <end position="119"/>
    </location>
</feature>
<name>A0A5Q2QH21_9GAMM</name>
<protein>
    <recommendedName>
        <fullName evidence="4">DUF4345 domain-containing protein</fullName>
    </recommendedName>
</protein>
<evidence type="ECO:0000256" key="1">
    <source>
        <dbReference type="SAM" id="Phobius"/>
    </source>
</evidence>
<feature type="transmembrane region" description="Helical" evidence="1">
    <location>
        <begin position="47"/>
        <end position="65"/>
    </location>
</feature>
<feature type="transmembrane region" description="Helical" evidence="1">
    <location>
        <begin position="72"/>
        <end position="90"/>
    </location>
</feature>
<reference evidence="2 3" key="1">
    <citation type="submission" date="2019-11" db="EMBL/GenBank/DDBJ databases">
        <authorList>
            <person name="Khan S.A."/>
            <person name="Jeon C.O."/>
            <person name="Chun B.H."/>
        </authorList>
    </citation>
    <scope>NUCLEOTIDE SEQUENCE [LARGE SCALE GENOMIC DNA]</scope>
    <source>
        <strain evidence="2 3">IMCC 1097</strain>
    </source>
</reference>
<keyword evidence="1" id="KW-1133">Transmembrane helix</keyword>
<dbReference type="EMBL" id="CP045871">
    <property type="protein sequence ID" value="QGG80315.1"/>
    <property type="molecule type" value="Genomic_DNA"/>
</dbReference>
<keyword evidence="1" id="KW-0472">Membrane</keyword>
<dbReference type="Proteomes" id="UP000388235">
    <property type="component" value="Chromosome"/>
</dbReference>
<keyword evidence="3" id="KW-1185">Reference proteome</keyword>
<accession>A0A5Q2QH21</accession>
<organism evidence="2 3">
    <name type="scientific">Litorivicinus lipolyticus</name>
    <dbReference type="NCBI Taxonomy" id="418701"/>
    <lineage>
        <taxon>Bacteria</taxon>
        <taxon>Pseudomonadati</taxon>
        <taxon>Pseudomonadota</taxon>
        <taxon>Gammaproteobacteria</taxon>
        <taxon>Oceanospirillales</taxon>
        <taxon>Litorivicinaceae</taxon>
        <taxon>Litorivicinus</taxon>
    </lineage>
</organism>
<sequence length="131" mass="13770">MAAVLTRLFLGVQGLIALAVGLLCAFLSDWSILGVSAEGAGRIELKVAIGGTWVFLGVHFLSGAMGSNLRAYLIQLASLYGLLAATRLLAMQSDSASMNTLLLLGYELVSAAIALVLFARSNPDRRRIFGG</sequence>
<dbReference type="RefSeq" id="WP_153713819.1">
    <property type="nucleotide sequence ID" value="NZ_CP045871.1"/>
</dbReference>
<evidence type="ECO:0000313" key="3">
    <source>
        <dbReference type="Proteomes" id="UP000388235"/>
    </source>
</evidence>
<keyword evidence="1" id="KW-0812">Transmembrane</keyword>
<evidence type="ECO:0000313" key="2">
    <source>
        <dbReference type="EMBL" id="QGG80315.1"/>
    </source>
</evidence>
<gene>
    <name evidence="2" type="ORF">GH975_06905</name>
</gene>
<dbReference type="AlphaFoldDB" id="A0A5Q2QH21"/>